<keyword evidence="3" id="KW-1185">Reference proteome</keyword>
<organism evidence="2 3">
    <name type="scientific">Kribbella orskensis</name>
    <dbReference type="NCBI Taxonomy" id="2512216"/>
    <lineage>
        <taxon>Bacteria</taxon>
        <taxon>Bacillati</taxon>
        <taxon>Actinomycetota</taxon>
        <taxon>Actinomycetes</taxon>
        <taxon>Propionibacteriales</taxon>
        <taxon>Kribbellaceae</taxon>
        <taxon>Kribbella</taxon>
    </lineage>
</organism>
<dbReference type="Proteomes" id="UP000295818">
    <property type="component" value="Unassembled WGS sequence"/>
</dbReference>
<name>A0ABY2BFW9_9ACTN</name>
<accession>A0ABY2BFW9</accession>
<evidence type="ECO:0000256" key="1">
    <source>
        <dbReference type="SAM" id="MobiDB-lite"/>
    </source>
</evidence>
<gene>
    <name evidence="2" type="ORF">EV644_111144</name>
</gene>
<dbReference type="RefSeq" id="WP_132191459.1">
    <property type="nucleotide sequence ID" value="NZ_SLWM01000011.1"/>
</dbReference>
<feature type="region of interest" description="Disordered" evidence="1">
    <location>
        <begin position="209"/>
        <end position="254"/>
    </location>
</feature>
<evidence type="ECO:0000313" key="2">
    <source>
        <dbReference type="EMBL" id="TCO18906.1"/>
    </source>
</evidence>
<proteinExistence type="predicted"/>
<evidence type="ECO:0000313" key="3">
    <source>
        <dbReference type="Proteomes" id="UP000295818"/>
    </source>
</evidence>
<sequence>METDAPAEPNAVRSSHSLGLMEGFAEVRTFEDFDAFASRAGYPGLSLGDPQYPGAYAAVDNLLDQAAGPRVTRDMLIDQGTRGPATMHFDQLADAVVRNRLAEVVPDRMKDRTAVRAALIQTMKHDQWPTMHKRSAVAGNLAAEDIRRSLNAKVDEIRHHYRANPAQPFPAESPNAEAARAELGDLPPPAAETRVAGPMADLSANSQMRFLNGQAPAAQATRHAPSLGDGARGRTGGQVATPSRATGPTRPARD</sequence>
<comment type="caution">
    <text evidence="2">The sequence shown here is derived from an EMBL/GenBank/DDBJ whole genome shotgun (WGS) entry which is preliminary data.</text>
</comment>
<reference evidence="2 3" key="1">
    <citation type="journal article" date="2015" name="Stand. Genomic Sci.">
        <title>Genomic Encyclopedia of Bacterial and Archaeal Type Strains, Phase III: the genomes of soil and plant-associated and newly described type strains.</title>
        <authorList>
            <person name="Whitman W.B."/>
            <person name="Woyke T."/>
            <person name="Klenk H.P."/>
            <person name="Zhou Y."/>
            <person name="Lilburn T.G."/>
            <person name="Beck B.J."/>
            <person name="De Vos P."/>
            <person name="Vandamme P."/>
            <person name="Eisen J.A."/>
            <person name="Garrity G."/>
            <person name="Hugenholtz P."/>
            <person name="Kyrpides N.C."/>
        </authorList>
    </citation>
    <scope>NUCLEOTIDE SEQUENCE [LARGE SCALE GENOMIC DNA]</scope>
    <source>
        <strain evidence="2 3">VKM Ac-2538</strain>
    </source>
</reference>
<dbReference type="EMBL" id="SLWM01000011">
    <property type="protein sequence ID" value="TCO18906.1"/>
    <property type="molecule type" value="Genomic_DNA"/>
</dbReference>
<protein>
    <submittedName>
        <fullName evidence="2">Uncharacterized protein</fullName>
    </submittedName>
</protein>